<evidence type="ECO:0000313" key="2">
    <source>
        <dbReference type="EMBL" id="QHT16610.1"/>
    </source>
</evidence>
<dbReference type="EMBL" id="MN739626">
    <property type="protein sequence ID" value="QHT16610.1"/>
    <property type="molecule type" value="Genomic_DNA"/>
</dbReference>
<feature type="region of interest" description="Disordered" evidence="1">
    <location>
        <begin position="49"/>
        <end position="71"/>
    </location>
</feature>
<name>A0A6C0DK46_9ZZZZ</name>
<evidence type="ECO:0000256" key="1">
    <source>
        <dbReference type="SAM" id="MobiDB-lite"/>
    </source>
</evidence>
<dbReference type="AlphaFoldDB" id="A0A6C0DK46"/>
<organism evidence="2">
    <name type="scientific">viral metagenome</name>
    <dbReference type="NCBI Taxonomy" id="1070528"/>
    <lineage>
        <taxon>unclassified sequences</taxon>
        <taxon>metagenomes</taxon>
        <taxon>organismal metagenomes</taxon>
    </lineage>
</organism>
<accession>A0A6C0DK46</accession>
<evidence type="ECO:0008006" key="3">
    <source>
        <dbReference type="Google" id="ProtNLM"/>
    </source>
</evidence>
<sequence>METLLKPEAPVAYGIGSRLPYYEMTNSRTDRLMEFARFTIDFNSLLPVNSQQQQTNTDPVDPLPQDTDGIPGTDIRLVSQQTGLTHAQCLDALRRNNGDIVNSIMDLVNGL</sequence>
<feature type="compositionally biased region" description="Polar residues" evidence="1">
    <location>
        <begin position="49"/>
        <end position="58"/>
    </location>
</feature>
<reference evidence="2" key="1">
    <citation type="journal article" date="2020" name="Nature">
        <title>Giant virus diversity and host interactions through global metagenomics.</title>
        <authorList>
            <person name="Schulz F."/>
            <person name="Roux S."/>
            <person name="Paez-Espino D."/>
            <person name="Jungbluth S."/>
            <person name="Walsh D.A."/>
            <person name="Denef V.J."/>
            <person name="McMahon K.D."/>
            <person name="Konstantinidis K.T."/>
            <person name="Eloe-Fadrosh E.A."/>
            <person name="Kyrpides N.C."/>
            <person name="Woyke T."/>
        </authorList>
    </citation>
    <scope>NUCLEOTIDE SEQUENCE</scope>
    <source>
        <strain evidence="2">GVMAG-M-3300023174-189</strain>
    </source>
</reference>
<dbReference type="Gene3D" id="1.10.8.10">
    <property type="entry name" value="DNA helicase RuvA subunit, C-terminal domain"/>
    <property type="match status" value="1"/>
</dbReference>
<proteinExistence type="predicted"/>
<protein>
    <recommendedName>
        <fullName evidence="3">Nascent polypeptide-associated complex subunit alpha-like UBA domain-containing protein</fullName>
    </recommendedName>
</protein>